<dbReference type="InterPro" id="IPR000713">
    <property type="entry name" value="Mur_ligase_N"/>
</dbReference>
<evidence type="ECO:0000256" key="9">
    <source>
        <dbReference type="ARBA" id="ARBA00023316"/>
    </source>
</evidence>
<evidence type="ECO:0000256" key="7">
    <source>
        <dbReference type="ARBA" id="ARBA00022984"/>
    </source>
</evidence>
<dbReference type="Pfam" id="PF08245">
    <property type="entry name" value="Mur_ligase_M"/>
    <property type="match status" value="1"/>
</dbReference>
<keyword evidence="8 10" id="KW-0131">Cell cycle</keyword>
<dbReference type="Pfam" id="PF01225">
    <property type="entry name" value="Mur_ligase"/>
    <property type="match status" value="1"/>
</dbReference>
<comment type="similarity">
    <text evidence="10">Belongs to the MurCDEF family. MurF subfamily.</text>
</comment>
<evidence type="ECO:0000256" key="4">
    <source>
        <dbReference type="ARBA" id="ARBA00022741"/>
    </source>
</evidence>
<gene>
    <name evidence="10" type="primary">murF</name>
    <name evidence="15" type="ORF">E0485_16705</name>
</gene>
<reference evidence="15 16" key="1">
    <citation type="submission" date="2019-03" db="EMBL/GenBank/DDBJ databases">
        <authorList>
            <person name="Kim M.K.M."/>
        </authorList>
    </citation>
    <scope>NUCLEOTIDE SEQUENCE [LARGE SCALE GENOMIC DNA]</scope>
    <source>
        <strain evidence="15 16">18JY21-1</strain>
    </source>
</reference>
<keyword evidence="4 10" id="KW-0547">Nucleotide-binding</keyword>
<feature type="domain" description="Mur ligase central" evidence="14">
    <location>
        <begin position="112"/>
        <end position="301"/>
    </location>
</feature>
<evidence type="ECO:0000313" key="15">
    <source>
        <dbReference type="EMBL" id="TCZ75535.1"/>
    </source>
</evidence>
<keyword evidence="7 10" id="KW-0573">Peptidoglycan synthesis</keyword>
<evidence type="ECO:0000256" key="3">
    <source>
        <dbReference type="ARBA" id="ARBA00022618"/>
    </source>
</evidence>
<keyword evidence="9 10" id="KW-0961">Cell wall biogenesis/degradation</keyword>
<dbReference type="HAMAP" id="MF_02019">
    <property type="entry name" value="MurF"/>
    <property type="match status" value="1"/>
</dbReference>
<evidence type="ECO:0000256" key="8">
    <source>
        <dbReference type="ARBA" id="ARBA00023306"/>
    </source>
</evidence>
<dbReference type="InterPro" id="IPR035911">
    <property type="entry name" value="MurE/MurF_N"/>
</dbReference>
<dbReference type="PANTHER" id="PTHR43024">
    <property type="entry name" value="UDP-N-ACETYLMURAMOYL-TRIPEPTIDE--D-ALANYL-D-ALANINE LIGASE"/>
    <property type="match status" value="1"/>
</dbReference>
<dbReference type="SUPFAM" id="SSF63418">
    <property type="entry name" value="MurE/MurF N-terminal domain"/>
    <property type="match status" value="1"/>
</dbReference>
<dbReference type="GO" id="GO:0005524">
    <property type="term" value="F:ATP binding"/>
    <property type="evidence" value="ECO:0007669"/>
    <property type="project" value="UniProtKB-UniRule"/>
</dbReference>
<dbReference type="PANTHER" id="PTHR43024:SF1">
    <property type="entry name" value="UDP-N-ACETYLMURAMOYL-TRIPEPTIDE--D-ALANYL-D-ALANINE LIGASE"/>
    <property type="match status" value="1"/>
</dbReference>
<dbReference type="GO" id="GO:0009252">
    <property type="term" value="P:peptidoglycan biosynthetic process"/>
    <property type="evidence" value="ECO:0007669"/>
    <property type="project" value="UniProtKB-UniRule"/>
</dbReference>
<dbReference type="InterPro" id="IPR051046">
    <property type="entry name" value="MurCDEF_CellWall_CoF430Synth"/>
</dbReference>
<proteinExistence type="inferred from homology"/>
<dbReference type="NCBIfam" id="TIGR01143">
    <property type="entry name" value="murF"/>
    <property type="match status" value="1"/>
</dbReference>
<dbReference type="InterPro" id="IPR036615">
    <property type="entry name" value="Mur_ligase_C_dom_sf"/>
</dbReference>
<dbReference type="Gene3D" id="3.90.190.20">
    <property type="entry name" value="Mur ligase, C-terminal domain"/>
    <property type="match status" value="1"/>
</dbReference>
<evidence type="ECO:0000256" key="11">
    <source>
        <dbReference type="RuleBase" id="RU004136"/>
    </source>
</evidence>
<evidence type="ECO:0000256" key="2">
    <source>
        <dbReference type="ARBA" id="ARBA00022598"/>
    </source>
</evidence>
<dbReference type="GO" id="GO:0005737">
    <property type="term" value="C:cytoplasm"/>
    <property type="evidence" value="ECO:0007669"/>
    <property type="project" value="UniProtKB-SubCell"/>
</dbReference>
<dbReference type="GO" id="GO:0051301">
    <property type="term" value="P:cell division"/>
    <property type="evidence" value="ECO:0007669"/>
    <property type="project" value="UniProtKB-KW"/>
</dbReference>
<dbReference type="GO" id="GO:0008360">
    <property type="term" value="P:regulation of cell shape"/>
    <property type="evidence" value="ECO:0007669"/>
    <property type="project" value="UniProtKB-KW"/>
</dbReference>
<comment type="subcellular location">
    <subcellularLocation>
        <location evidence="10 11">Cytoplasm</location>
    </subcellularLocation>
</comment>
<dbReference type="SUPFAM" id="SSF53623">
    <property type="entry name" value="MurD-like peptide ligases, catalytic domain"/>
    <property type="match status" value="1"/>
</dbReference>
<comment type="function">
    <text evidence="10 11">Involved in cell wall formation. Catalyzes the final step in the synthesis of UDP-N-acetylmuramoyl-pentapeptide, the precursor of murein.</text>
</comment>
<evidence type="ECO:0000256" key="10">
    <source>
        <dbReference type="HAMAP-Rule" id="MF_02019"/>
    </source>
</evidence>
<comment type="pathway">
    <text evidence="10 11">Cell wall biogenesis; peptidoglycan biosynthesis.</text>
</comment>
<evidence type="ECO:0000259" key="13">
    <source>
        <dbReference type="Pfam" id="PF02875"/>
    </source>
</evidence>
<dbReference type="InterPro" id="IPR036565">
    <property type="entry name" value="Mur-like_cat_sf"/>
</dbReference>
<dbReference type="EC" id="6.3.2.10" evidence="10 11"/>
<keyword evidence="16" id="KW-1185">Reference proteome</keyword>
<dbReference type="Gene3D" id="3.40.1390.10">
    <property type="entry name" value="MurE/MurF, N-terminal domain"/>
    <property type="match status" value="1"/>
</dbReference>
<name>A0A4R4EC73_9BACL</name>
<dbReference type="Pfam" id="PF02875">
    <property type="entry name" value="Mur_ligase_C"/>
    <property type="match status" value="1"/>
</dbReference>
<dbReference type="SUPFAM" id="SSF53244">
    <property type="entry name" value="MurD-like peptide ligases, peptide-binding domain"/>
    <property type="match status" value="1"/>
</dbReference>
<evidence type="ECO:0000256" key="5">
    <source>
        <dbReference type="ARBA" id="ARBA00022840"/>
    </source>
</evidence>
<dbReference type="Proteomes" id="UP000295418">
    <property type="component" value="Unassembled WGS sequence"/>
</dbReference>
<evidence type="ECO:0000259" key="12">
    <source>
        <dbReference type="Pfam" id="PF01225"/>
    </source>
</evidence>
<dbReference type="GO" id="GO:0008766">
    <property type="term" value="F:UDP-N-acetylmuramoylalanyl-D-glutamyl-2,6-diaminopimelate-D-alanyl-D-alanine ligase activity"/>
    <property type="evidence" value="ECO:0007669"/>
    <property type="project" value="RHEA"/>
</dbReference>
<dbReference type="Gene3D" id="3.40.1190.10">
    <property type="entry name" value="Mur-like, catalytic domain"/>
    <property type="match status" value="1"/>
</dbReference>
<keyword evidence="2 10" id="KW-0436">Ligase</keyword>
<evidence type="ECO:0000313" key="16">
    <source>
        <dbReference type="Proteomes" id="UP000295418"/>
    </source>
</evidence>
<evidence type="ECO:0000256" key="6">
    <source>
        <dbReference type="ARBA" id="ARBA00022960"/>
    </source>
</evidence>
<dbReference type="InterPro" id="IPR013221">
    <property type="entry name" value="Mur_ligase_cen"/>
</dbReference>
<dbReference type="EMBL" id="SKFG01000018">
    <property type="protein sequence ID" value="TCZ75535.1"/>
    <property type="molecule type" value="Genomic_DNA"/>
</dbReference>
<keyword evidence="5 10" id="KW-0067">ATP-binding</keyword>
<evidence type="ECO:0000256" key="1">
    <source>
        <dbReference type="ARBA" id="ARBA00022490"/>
    </source>
</evidence>
<dbReference type="AlphaFoldDB" id="A0A4R4EC73"/>
<comment type="catalytic activity">
    <reaction evidence="10 11">
        <text>D-alanyl-D-alanine + UDP-N-acetyl-alpha-D-muramoyl-L-alanyl-gamma-D-glutamyl-meso-2,6-diaminopimelate + ATP = UDP-N-acetyl-alpha-D-muramoyl-L-alanyl-gamma-D-glutamyl-meso-2,6-diaminopimeloyl-D-alanyl-D-alanine + ADP + phosphate + H(+)</text>
        <dbReference type="Rhea" id="RHEA:28374"/>
        <dbReference type="ChEBI" id="CHEBI:15378"/>
        <dbReference type="ChEBI" id="CHEBI:30616"/>
        <dbReference type="ChEBI" id="CHEBI:43474"/>
        <dbReference type="ChEBI" id="CHEBI:57822"/>
        <dbReference type="ChEBI" id="CHEBI:61386"/>
        <dbReference type="ChEBI" id="CHEBI:83905"/>
        <dbReference type="ChEBI" id="CHEBI:456216"/>
        <dbReference type="EC" id="6.3.2.10"/>
    </reaction>
</comment>
<evidence type="ECO:0000259" key="14">
    <source>
        <dbReference type="Pfam" id="PF08245"/>
    </source>
</evidence>
<sequence length="463" mass="50902">MINRTISEIAEMIGAASSFAEETANLRVQGVSKDTRNDVAGSLYIPLIGASFDGHAFAQDAFHKGAVASLWQKDHPNPPQDVPLIYVDDTLLAMQQLATAYRKQLKVRIIGITGSNGKTTTKDLVASVLSTTYKVHKTQGNYNNHFGLPLTILELDEDTDFAVVEMGMSGRGEIELLSQIAQPDIAIITMIGESHLLQLGSRLEIARAKMEILKGLSPDGVFIYNGDEPLIEQVKAEIMLSGNIRSIRFGQSKYNDYYTDYIRLGEEGTFFTVNGMPDPLYYIPLLGQHNATNALSAIAVAKVLGVSEEQIVDGLSSLQMTSMRIEKLTAASGLTILNDAYNASPASMRAALDLFDGLTGYKHKYVVLGDMLELGEEQDEFHREIGARLHPEHIQGVYAFGSLAKAYVEETGKRFPAGRVHWFEDKSELIGHLADKLTDQDVVLVKGSRGMKLEQVVHQLLEK</sequence>
<dbReference type="GO" id="GO:0047480">
    <property type="term" value="F:UDP-N-acetylmuramoyl-tripeptide-D-alanyl-D-alanine ligase activity"/>
    <property type="evidence" value="ECO:0007669"/>
    <property type="project" value="UniProtKB-UniRule"/>
</dbReference>
<feature type="domain" description="Mur ligase C-terminal" evidence="13">
    <location>
        <begin position="323"/>
        <end position="449"/>
    </location>
</feature>
<keyword evidence="6 10" id="KW-0133">Cell shape</keyword>
<keyword evidence="1 10" id="KW-0963">Cytoplasm</keyword>
<dbReference type="RefSeq" id="WP_132419215.1">
    <property type="nucleotide sequence ID" value="NZ_SKFG01000018.1"/>
</dbReference>
<feature type="domain" description="Mur ligase N-terminal catalytic" evidence="12">
    <location>
        <begin position="29"/>
        <end position="102"/>
    </location>
</feature>
<dbReference type="OrthoDB" id="9801978at2"/>
<dbReference type="UniPathway" id="UPA00219"/>
<protein>
    <recommendedName>
        <fullName evidence="10 11">UDP-N-acetylmuramoyl-tripeptide--D-alanyl-D-alanine ligase</fullName>
        <ecNumber evidence="10 11">6.3.2.10</ecNumber>
    </recommendedName>
    <alternativeName>
        <fullName evidence="10">D-alanyl-D-alanine-adding enzyme</fullName>
    </alternativeName>
</protein>
<comment type="caution">
    <text evidence="15">The sequence shown here is derived from an EMBL/GenBank/DDBJ whole genome shotgun (WGS) entry which is preliminary data.</text>
</comment>
<feature type="binding site" evidence="10">
    <location>
        <begin position="114"/>
        <end position="120"/>
    </location>
    <ligand>
        <name>ATP</name>
        <dbReference type="ChEBI" id="CHEBI:30616"/>
    </ligand>
</feature>
<dbReference type="InterPro" id="IPR005863">
    <property type="entry name" value="UDP-N-AcMur_synth"/>
</dbReference>
<dbReference type="GO" id="GO:0071555">
    <property type="term" value="P:cell wall organization"/>
    <property type="evidence" value="ECO:0007669"/>
    <property type="project" value="UniProtKB-KW"/>
</dbReference>
<keyword evidence="3 10" id="KW-0132">Cell division</keyword>
<organism evidence="15 16">
    <name type="scientific">Paenibacillus albiflavus</name>
    <dbReference type="NCBI Taxonomy" id="2545760"/>
    <lineage>
        <taxon>Bacteria</taxon>
        <taxon>Bacillati</taxon>
        <taxon>Bacillota</taxon>
        <taxon>Bacilli</taxon>
        <taxon>Bacillales</taxon>
        <taxon>Paenibacillaceae</taxon>
        <taxon>Paenibacillus</taxon>
    </lineage>
</organism>
<accession>A0A4R4EC73</accession>
<dbReference type="InterPro" id="IPR004101">
    <property type="entry name" value="Mur_ligase_C"/>
</dbReference>